<dbReference type="Pfam" id="PF12892">
    <property type="entry name" value="FctA"/>
    <property type="match status" value="1"/>
</dbReference>
<dbReference type="Pfam" id="PF24547">
    <property type="entry name" value="DUF7601"/>
    <property type="match status" value="1"/>
</dbReference>
<keyword evidence="1" id="KW-0812">Transmembrane</keyword>
<evidence type="ECO:0000313" key="5">
    <source>
        <dbReference type="EMBL" id="RBP64490.1"/>
    </source>
</evidence>
<dbReference type="Gene3D" id="2.60.40.1140">
    <property type="entry name" value="Collagen-binding surface protein Cna, B-type domain"/>
    <property type="match status" value="1"/>
</dbReference>
<protein>
    <submittedName>
        <fullName evidence="5">Pilin isopeptide linkage protein</fullName>
    </submittedName>
</protein>
<evidence type="ECO:0000259" key="4">
    <source>
        <dbReference type="Pfam" id="PF24547"/>
    </source>
</evidence>
<proteinExistence type="predicted"/>
<accession>A0A366I8N4</accession>
<dbReference type="EMBL" id="QNRX01000008">
    <property type="protein sequence ID" value="RBP64490.1"/>
    <property type="molecule type" value="Genomic_DNA"/>
</dbReference>
<feature type="chain" id="PRO_5017016956" evidence="2">
    <location>
        <begin position="24"/>
        <end position="317"/>
    </location>
</feature>
<keyword evidence="6" id="KW-1185">Reference proteome</keyword>
<dbReference type="InterPro" id="IPR055382">
    <property type="entry name" value="DUF7601"/>
</dbReference>
<evidence type="ECO:0000256" key="1">
    <source>
        <dbReference type="SAM" id="Phobius"/>
    </source>
</evidence>
<feature type="domain" description="DUF7601" evidence="4">
    <location>
        <begin position="166"/>
        <end position="278"/>
    </location>
</feature>
<dbReference type="InterPro" id="IPR038174">
    <property type="entry name" value="Strep_pil_link_sf"/>
</dbReference>
<dbReference type="InterPro" id="IPR022464">
    <property type="entry name" value="Strep_pil_isopept_link"/>
</dbReference>
<feature type="signal peptide" evidence="2">
    <location>
        <begin position="1"/>
        <end position="23"/>
    </location>
</feature>
<sequence>MKKFLVIFLALAMVFSMGGTAFATTPGYVDGSPVRIEKALTINNPGTVNPVETFKFTVDTGSGLRDGVAITAPEFSPASFTIDVAQGATTGFANIVLPTFTQVGVYTYPITEVIGNTAGMNYDGATYNLVVTVINNPNGAGFLRVLTLTDDKNVKRDAFKNDFDAGNLTIKKEVTGNYGDPNDQFTVTVTLTPIGDKVIKADPILASGGTKEVSGDGTVTITYTVKKGSEFTIQNIPYDVNYTVVEAANDKDYTVSYDANASGELDAAAITTTITNNRDTTVKTGISLDNLPYVILLVSALGGLVVFVMKKRLSHNS</sequence>
<keyword evidence="2" id="KW-0732">Signal</keyword>
<organism evidence="5 6">
    <name type="scientific">Alkalibaculum bacchi</name>
    <dbReference type="NCBI Taxonomy" id="645887"/>
    <lineage>
        <taxon>Bacteria</taxon>
        <taxon>Bacillati</taxon>
        <taxon>Bacillota</taxon>
        <taxon>Clostridia</taxon>
        <taxon>Eubacteriales</taxon>
        <taxon>Eubacteriaceae</taxon>
        <taxon>Alkalibaculum</taxon>
    </lineage>
</organism>
<evidence type="ECO:0000313" key="6">
    <source>
        <dbReference type="Proteomes" id="UP000253490"/>
    </source>
</evidence>
<dbReference type="Gene3D" id="2.60.40.3050">
    <property type="match status" value="1"/>
</dbReference>
<dbReference type="AlphaFoldDB" id="A0A366I8N4"/>
<dbReference type="RefSeq" id="WP_113920639.1">
    <property type="nucleotide sequence ID" value="NZ_QNRX01000008.1"/>
</dbReference>
<dbReference type="OrthoDB" id="10730at2"/>
<dbReference type="NCBIfam" id="TIGR03786">
    <property type="entry name" value="strep_pil_rpt"/>
    <property type="match status" value="1"/>
</dbReference>
<name>A0A366I8N4_9FIRM</name>
<gene>
    <name evidence="5" type="ORF">DES36_108115</name>
</gene>
<reference evidence="5 6" key="1">
    <citation type="submission" date="2018-06" db="EMBL/GenBank/DDBJ databases">
        <title>Genomic Encyclopedia of Type Strains, Phase IV (KMG-IV): sequencing the most valuable type-strain genomes for metagenomic binning, comparative biology and taxonomic classification.</title>
        <authorList>
            <person name="Goeker M."/>
        </authorList>
    </citation>
    <scope>NUCLEOTIDE SEQUENCE [LARGE SCALE GENOMIC DNA]</scope>
    <source>
        <strain evidence="5 6">DSM 22112</strain>
    </source>
</reference>
<feature type="transmembrane region" description="Helical" evidence="1">
    <location>
        <begin position="291"/>
        <end position="309"/>
    </location>
</feature>
<feature type="domain" description="Streptococcal pilin isopeptide linkage" evidence="3">
    <location>
        <begin position="36"/>
        <end position="163"/>
    </location>
</feature>
<dbReference type="Proteomes" id="UP000253490">
    <property type="component" value="Unassembled WGS sequence"/>
</dbReference>
<evidence type="ECO:0000256" key="2">
    <source>
        <dbReference type="SAM" id="SignalP"/>
    </source>
</evidence>
<evidence type="ECO:0000259" key="3">
    <source>
        <dbReference type="Pfam" id="PF12892"/>
    </source>
</evidence>
<keyword evidence="1" id="KW-0472">Membrane</keyword>
<keyword evidence="1" id="KW-1133">Transmembrane helix</keyword>
<comment type="caution">
    <text evidence="5">The sequence shown here is derived from an EMBL/GenBank/DDBJ whole genome shotgun (WGS) entry which is preliminary data.</text>
</comment>